<dbReference type="Proteomes" id="UP000230750">
    <property type="component" value="Unassembled WGS sequence"/>
</dbReference>
<evidence type="ECO:0000313" key="2">
    <source>
        <dbReference type="EMBL" id="PIK53155.1"/>
    </source>
</evidence>
<reference evidence="2 3" key="1">
    <citation type="journal article" date="2017" name="PLoS Biol.">
        <title>The sea cucumber genome provides insights into morphological evolution and visceral regeneration.</title>
        <authorList>
            <person name="Zhang X."/>
            <person name="Sun L."/>
            <person name="Yuan J."/>
            <person name="Sun Y."/>
            <person name="Gao Y."/>
            <person name="Zhang L."/>
            <person name="Li S."/>
            <person name="Dai H."/>
            <person name="Hamel J.F."/>
            <person name="Liu C."/>
            <person name="Yu Y."/>
            <person name="Liu S."/>
            <person name="Lin W."/>
            <person name="Guo K."/>
            <person name="Jin S."/>
            <person name="Xu P."/>
            <person name="Storey K.B."/>
            <person name="Huan P."/>
            <person name="Zhang T."/>
            <person name="Zhou Y."/>
            <person name="Zhang J."/>
            <person name="Lin C."/>
            <person name="Li X."/>
            <person name="Xing L."/>
            <person name="Huo D."/>
            <person name="Sun M."/>
            <person name="Wang L."/>
            <person name="Mercier A."/>
            <person name="Li F."/>
            <person name="Yang H."/>
            <person name="Xiang J."/>
        </authorList>
    </citation>
    <scope>NUCLEOTIDE SEQUENCE [LARGE SCALE GENOMIC DNA]</scope>
    <source>
        <strain evidence="2">Shaxun</strain>
        <tissue evidence="2">Muscle</tissue>
    </source>
</reference>
<sequence length="172" mass="19248">MGTDESNNTDGDENASKPLNYQHTKVYQDSDGRFVIEQATPDSKDEESTADSLEEKPPDKAGDANVEAGTEKKEQALRYLEAFASSVAEAMKIQAAQQSSDQIDTEQSEQNVRERDADTVMKETECSTDVQGATHSNNYCQEYQQMDAMRTSAQEDGEDYERQDLLLMKQNI</sequence>
<proteinExistence type="predicted"/>
<dbReference type="EMBL" id="MRZV01000299">
    <property type="protein sequence ID" value="PIK53155.1"/>
    <property type="molecule type" value="Genomic_DNA"/>
</dbReference>
<name>A0A2G8KYV6_STIJA</name>
<protein>
    <submittedName>
        <fullName evidence="2">Uncharacterized protein</fullName>
    </submittedName>
</protein>
<feature type="compositionally biased region" description="Basic and acidic residues" evidence="1">
    <location>
        <begin position="42"/>
        <end position="62"/>
    </location>
</feature>
<accession>A0A2G8KYV6</accession>
<feature type="compositionally biased region" description="Basic and acidic residues" evidence="1">
    <location>
        <begin position="111"/>
        <end position="125"/>
    </location>
</feature>
<feature type="region of interest" description="Disordered" evidence="1">
    <location>
        <begin position="1"/>
        <end position="72"/>
    </location>
</feature>
<gene>
    <name evidence="2" type="ORF">BSL78_09979</name>
</gene>
<keyword evidence="3" id="KW-1185">Reference proteome</keyword>
<feature type="region of interest" description="Disordered" evidence="1">
    <location>
        <begin position="94"/>
        <end position="133"/>
    </location>
</feature>
<organism evidence="2 3">
    <name type="scientific">Stichopus japonicus</name>
    <name type="common">Sea cucumber</name>
    <dbReference type="NCBI Taxonomy" id="307972"/>
    <lineage>
        <taxon>Eukaryota</taxon>
        <taxon>Metazoa</taxon>
        <taxon>Echinodermata</taxon>
        <taxon>Eleutherozoa</taxon>
        <taxon>Echinozoa</taxon>
        <taxon>Holothuroidea</taxon>
        <taxon>Aspidochirotacea</taxon>
        <taxon>Aspidochirotida</taxon>
        <taxon>Stichopodidae</taxon>
        <taxon>Apostichopus</taxon>
    </lineage>
</organism>
<comment type="caution">
    <text evidence="2">The sequence shown here is derived from an EMBL/GenBank/DDBJ whole genome shotgun (WGS) entry which is preliminary data.</text>
</comment>
<evidence type="ECO:0000256" key="1">
    <source>
        <dbReference type="SAM" id="MobiDB-lite"/>
    </source>
</evidence>
<evidence type="ECO:0000313" key="3">
    <source>
        <dbReference type="Proteomes" id="UP000230750"/>
    </source>
</evidence>
<dbReference type="AlphaFoldDB" id="A0A2G8KYV6"/>